<comment type="caution">
    <text evidence="5">The sequence shown here is derived from an EMBL/GenBank/DDBJ whole genome shotgun (WGS) entry which is preliminary data.</text>
</comment>
<comment type="similarity">
    <text evidence="2">Belongs to the MCMBP family.</text>
</comment>
<reference evidence="6" key="1">
    <citation type="submission" date="2020-01" db="EMBL/GenBank/DDBJ databases">
        <title>Draft genome sequence of the Termite Coptotermes fromosanus.</title>
        <authorList>
            <person name="Itakura S."/>
            <person name="Yosikawa Y."/>
            <person name="Umezawa K."/>
        </authorList>
    </citation>
    <scope>NUCLEOTIDE SEQUENCE [LARGE SCALE GENOMIC DNA]</scope>
</reference>
<accession>A0A6L2PLE6</accession>
<gene>
    <name evidence="5" type="ORF">Cfor_02707</name>
</gene>
<dbReference type="AlphaFoldDB" id="A0A6L2PLE6"/>
<dbReference type="PANTHER" id="PTHR13489">
    <property type="entry name" value="MINI-CHROMOSOME MAINTENANCE COMPLEX-BINDING PROTEIN"/>
    <property type="match status" value="1"/>
</dbReference>
<dbReference type="OrthoDB" id="329666at2759"/>
<keyword evidence="4" id="KW-0539">Nucleus</keyword>
<dbReference type="Proteomes" id="UP000502823">
    <property type="component" value="Unassembled WGS sequence"/>
</dbReference>
<protein>
    <recommendedName>
        <fullName evidence="3">Mini-chromosome maintenance complex-binding protein</fullName>
    </recommendedName>
</protein>
<dbReference type="GO" id="GO:0003682">
    <property type="term" value="F:chromatin binding"/>
    <property type="evidence" value="ECO:0007669"/>
    <property type="project" value="TreeGrafter"/>
</dbReference>
<name>A0A6L2PLE6_COPFO</name>
<proteinExistence type="inferred from homology"/>
<dbReference type="GO" id="GO:0005634">
    <property type="term" value="C:nucleus"/>
    <property type="evidence" value="ECO:0007669"/>
    <property type="project" value="UniProtKB-SubCell"/>
</dbReference>
<dbReference type="FunCoup" id="A0A6L2PLE6">
    <property type="interactions" value="1955"/>
</dbReference>
<evidence type="ECO:0000256" key="3">
    <source>
        <dbReference type="ARBA" id="ARBA00015405"/>
    </source>
</evidence>
<sequence>MDQQLVRFVGMIQDMQNPELFLEQYEVRDSISGQTTIKMGKYRDIPACKPNEVFVEDSSNSVKKERQLLYCISVPALTSWVKQYLVTDRHRQSESKPLHHQQNKRSHPDECTNSDEMLCSSVTSPGTCAKRICSNNQLVSSKSTCNIEHCLPVSDSEAKACLVKVYDGDSTFALNDIIEVVGFLSATPTLCVFSNEMEEDEEMCLHSQPASLVPRLHAVNVRKLQHNNPLLHPTLCSSDEVLQLAKLARQDLHLVLSQVLLGDNLVAGYFICHLISTVFQRSDLLALGQFSLNISNIVCGDSYTRKLYAVLEQLVTKSHYLPLTLENLNKCTFVPVKDYDANRLLSGILQLSAQTHLVLDETCLEPGQLDSKGVHNVAALGTLISQQKLDYDFQFYKLEFQTDIPVLVLSEGKSLLPSDVSVPLEPDSSCLETRNEIFEAVNHYLQEPVLQRIRKYLTAVRFLEYSLPQHLEQVIQDDFVRLRKETETKTSPSDLHLLLVFARWLMSLSQGEQSLSKETWELACSMEKQRKQRIKGQVHRP</sequence>
<keyword evidence="6" id="KW-1185">Reference proteome</keyword>
<dbReference type="GO" id="GO:0006261">
    <property type="term" value="P:DNA-templated DNA replication"/>
    <property type="evidence" value="ECO:0007669"/>
    <property type="project" value="TreeGrafter"/>
</dbReference>
<organism evidence="5 6">
    <name type="scientific">Coptotermes formosanus</name>
    <name type="common">Formosan subterranean termite</name>
    <dbReference type="NCBI Taxonomy" id="36987"/>
    <lineage>
        <taxon>Eukaryota</taxon>
        <taxon>Metazoa</taxon>
        <taxon>Ecdysozoa</taxon>
        <taxon>Arthropoda</taxon>
        <taxon>Hexapoda</taxon>
        <taxon>Insecta</taxon>
        <taxon>Pterygota</taxon>
        <taxon>Neoptera</taxon>
        <taxon>Polyneoptera</taxon>
        <taxon>Dictyoptera</taxon>
        <taxon>Blattodea</taxon>
        <taxon>Blattoidea</taxon>
        <taxon>Termitoidae</taxon>
        <taxon>Rhinotermitidae</taxon>
        <taxon>Coptotermes</taxon>
    </lineage>
</organism>
<dbReference type="EMBL" id="BLKM01000358">
    <property type="protein sequence ID" value="GFG32310.1"/>
    <property type="molecule type" value="Genomic_DNA"/>
</dbReference>
<evidence type="ECO:0000256" key="4">
    <source>
        <dbReference type="ARBA" id="ARBA00023242"/>
    </source>
</evidence>
<evidence type="ECO:0000256" key="2">
    <source>
        <dbReference type="ARBA" id="ARBA00007925"/>
    </source>
</evidence>
<evidence type="ECO:0000313" key="6">
    <source>
        <dbReference type="Proteomes" id="UP000502823"/>
    </source>
</evidence>
<dbReference type="Pfam" id="PF09739">
    <property type="entry name" value="MCM_bind"/>
    <property type="match status" value="1"/>
</dbReference>
<dbReference type="InParanoid" id="A0A6L2PLE6"/>
<dbReference type="PANTHER" id="PTHR13489:SF0">
    <property type="entry name" value="MINI-CHROMOSOME MAINTENANCE COMPLEX-BINDING PROTEIN"/>
    <property type="match status" value="1"/>
</dbReference>
<comment type="subcellular location">
    <subcellularLocation>
        <location evidence="1">Nucleus</location>
    </subcellularLocation>
</comment>
<evidence type="ECO:0000256" key="1">
    <source>
        <dbReference type="ARBA" id="ARBA00004123"/>
    </source>
</evidence>
<dbReference type="InterPro" id="IPR019140">
    <property type="entry name" value="MCM_complex-bd"/>
</dbReference>
<evidence type="ECO:0000313" key="5">
    <source>
        <dbReference type="EMBL" id="GFG32310.1"/>
    </source>
</evidence>